<dbReference type="InterPro" id="IPR024414">
    <property type="entry name" value="Uncharacterised_PrgI"/>
</dbReference>
<evidence type="ECO:0000313" key="3">
    <source>
        <dbReference type="Proteomes" id="UP000394068"/>
    </source>
</evidence>
<dbReference type="Proteomes" id="UP000394068">
    <property type="component" value="Unassembled WGS sequence"/>
</dbReference>
<dbReference type="AlphaFoldDB" id="A0A4U9XI75"/>
<accession>A0A4U9XI75</accession>
<dbReference type="EMBL" id="CABEHT010000001">
    <property type="protein sequence ID" value="VTS12894.1"/>
    <property type="molecule type" value="Genomic_DNA"/>
</dbReference>
<keyword evidence="1" id="KW-0472">Membrane</keyword>
<gene>
    <name evidence="2" type="ORF">NCTC5386_00728</name>
</gene>
<dbReference type="RefSeq" id="WP_077322237.1">
    <property type="nucleotide sequence ID" value="NZ_CABEHT010000001.1"/>
</dbReference>
<evidence type="ECO:0000313" key="2">
    <source>
        <dbReference type="EMBL" id="VTS12894.1"/>
    </source>
</evidence>
<dbReference type="Pfam" id="PF12666">
    <property type="entry name" value="PrgI"/>
    <property type="match status" value="1"/>
</dbReference>
<feature type="transmembrane region" description="Helical" evidence="1">
    <location>
        <begin position="25"/>
        <end position="45"/>
    </location>
</feature>
<keyword evidence="1" id="KW-1133">Transmembrane helix</keyword>
<reference evidence="2 3" key="1">
    <citation type="submission" date="2019-05" db="EMBL/GenBank/DDBJ databases">
        <authorList>
            <consortium name="Pathogen Informatics"/>
        </authorList>
    </citation>
    <scope>NUCLEOTIDE SEQUENCE [LARGE SCALE GENOMIC DNA]</scope>
    <source>
        <strain evidence="2 3">NCTC5386</strain>
    </source>
</reference>
<feature type="transmembrane region" description="Helical" evidence="1">
    <location>
        <begin position="51"/>
        <end position="70"/>
    </location>
</feature>
<sequence>MNTRVFKDISKYQHRAWLGFTTRQVIFVLPALVITVLVLGLNLFFWQFGDWFVYGFTGSFTLPLLLFGVYRPNNLAFEYYLHYRLRFALTVPVRTLTGKENTHAKPTKTINEIQTICD</sequence>
<protein>
    <submittedName>
        <fullName evidence="2">PrgI family protein</fullName>
    </submittedName>
</protein>
<keyword evidence="1" id="KW-0812">Transmembrane</keyword>
<organism evidence="2 3">
    <name type="scientific">Streptococcus pseudoporcinus</name>
    <dbReference type="NCBI Taxonomy" id="361101"/>
    <lineage>
        <taxon>Bacteria</taxon>
        <taxon>Bacillati</taxon>
        <taxon>Bacillota</taxon>
        <taxon>Bacilli</taxon>
        <taxon>Lactobacillales</taxon>
        <taxon>Streptococcaceae</taxon>
        <taxon>Streptococcus</taxon>
    </lineage>
</organism>
<name>A0A4U9XI75_9STRE</name>
<evidence type="ECO:0000256" key="1">
    <source>
        <dbReference type="SAM" id="Phobius"/>
    </source>
</evidence>
<proteinExistence type="predicted"/>